<proteinExistence type="inferred from homology"/>
<name>F4RKZ1_MELLP</name>
<dbReference type="AlphaFoldDB" id="F4RKZ1"/>
<dbReference type="FunFam" id="3.90.1150.10:FF:000151">
    <property type="entry name" value="Alanine aminotransferase 2"/>
    <property type="match status" value="1"/>
</dbReference>
<gene>
    <name evidence="8" type="ORF">MELLADRAFT_106312</name>
</gene>
<dbReference type="GO" id="GO:0030170">
    <property type="term" value="F:pyridoxal phosphate binding"/>
    <property type="evidence" value="ECO:0007669"/>
    <property type="project" value="InterPro"/>
</dbReference>
<keyword evidence="4" id="KW-0808">Transferase</keyword>
<comment type="similarity">
    <text evidence="6">Belongs to the class-I pyridoxal-phosphate-dependent aminotransferase family. Alanine aminotransferase subfamily.</text>
</comment>
<accession>F4RKZ1</accession>
<dbReference type="EMBL" id="GL883106">
    <property type="protein sequence ID" value="EGG06952.1"/>
    <property type="molecule type" value="Genomic_DNA"/>
</dbReference>
<comment type="cofactor">
    <cofactor evidence="1">
        <name>pyridoxal 5'-phosphate</name>
        <dbReference type="ChEBI" id="CHEBI:597326"/>
    </cofactor>
</comment>
<keyword evidence="5" id="KW-0663">Pyridoxal phosphate</keyword>
<dbReference type="InterPro" id="IPR015424">
    <property type="entry name" value="PyrdxlP-dep_Trfase"/>
</dbReference>
<reference evidence="9" key="1">
    <citation type="journal article" date="2011" name="Proc. Natl. Acad. Sci. U.S.A.">
        <title>Obligate biotrophy features unraveled by the genomic analysis of rust fungi.</title>
        <authorList>
            <person name="Duplessis S."/>
            <person name="Cuomo C.A."/>
            <person name="Lin Y.-C."/>
            <person name="Aerts A."/>
            <person name="Tisserant E."/>
            <person name="Veneault-Fourrey C."/>
            <person name="Joly D.L."/>
            <person name="Hacquard S."/>
            <person name="Amselem J."/>
            <person name="Cantarel B.L."/>
            <person name="Chiu R."/>
            <person name="Coutinho P.M."/>
            <person name="Feau N."/>
            <person name="Field M."/>
            <person name="Frey P."/>
            <person name="Gelhaye E."/>
            <person name="Goldberg J."/>
            <person name="Grabherr M.G."/>
            <person name="Kodira C.D."/>
            <person name="Kohler A."/>
            <person name="Kuees U."/>
            <person name="Lindquist E.A."/>
            <person name="Lucas S.M."/>
            <person name="Mago R."/>
            <person name="Mauceli E."/>
            <person name="Morin E."/>
            <person name="Murat C."/>
            <person name="Pangilinan J.L."/>
            <person name="Park R."/>
            <person name="Pearson M."/>
            <person name="Quesneville H."/>
            <person name="Rouhier N."/>
            <person name="Sakthikumar S."/>
            <person name="Salamov A.A."/>
            <person name="Schmutz J."/>
            <person name="Selles B."/>
            <person name="Shapiro H."/>
            <person name="Tanguay P."/>
            <person name="Tuskan G.A."/>
            <person name="Henrissat B."/>
            <person name="Van de Peer Y."/>
            <person name="Rouze P."/>
            <person name="Ellis J.G."/>
            <person name="Dodds P.N."/>
            <person name="Schein J.E."/>
            <person name="Zhong S."/>
            <person name="Hamelin R.C."/>
            <person name="Grigoriev I.V."/>
            <person name="Szabo L.J."/>
            <person name="Martin F."/>
        </authorList>
    </citation>
    <scope>NUCLEOTIDE SEQUENCE [LARGE SCALE GENOMIC DNA]</scope>
    <source>
        <strain evidence="9">98AG31 / pathotype 3-4-7</strain>
    </source>
</reference>
<protein>
    <recommendedName>
        <fullName evidence="7">Aminotransferase class I/classII large domain-containing protein</fullName>
    </recommendedName>
</protein>
<feature type="domain" description="Aminotransferase class I/classII large" evidence="7">
    <location>
        <begin position="78"/>
        <end position="466"/>
    </location>
</feature>
<comment type="subunit">
    <text evidence="2">Homodimer.</text>
</comment>
<dbReference type="GO" id="GO:0008483">
    <property type="term" value="F:transaminase activity"/>
    <property type="evidence" value="ECO:0007669"/>
    <property type="project" value="UniProtKB-KW"/>
</dbReference>
<dbReference type="Gene3D" id="3.40.640.10">
    <property type="entry name" value="Type I PLP-dependent aspartate aminotransferase-like (Major domain)"/>
    <property type="match status" value="1"/>
</dbReference>
<dbReference type="GO" id="GO:0042853">
    <property type="term" value="P:L-alanine catabolic process"/>
    <property type="evidence" value="ECO:0007669"/>
    <property type="project" value="UniProtKB-UniPathway"/>
</dbReference>
<dbReference type="STRING" id="747676.F4RKZ1"/>
<evidence type="ECO:0000256" key="2">
    <source>
        <dbReference type="ARBA" id="ARBA00011738"/>
    </source>
</evidence>
<evidence type="ECO:0000313" key="9">
    <source>
        <dbReference type="Proteomes" id="UP000001072"/>
    </source>
</evidence>
<evidence type="ECO:0000313" key="8">
    <source>
        <dbReference type="EMBL" id="EGG06952.1"/>
    </source>
</evidence>
<dbReference type="eggNOG" id="KOG0258">
    <property type="taxonomic scope" value="Eukaryota"/>
</dbReference>
<dbReference type="GeneID" id="18922858"/>
<dbReference type="RefSeq" id="XP_007409912.1">
    <property type="nucleotide sequence ID" value="XM_007409850.1"/>
</dbReference>
<dbReference type="InterPro" id="IPR015421">
    <property type="entry name" value="PyrdxlP-dep_Trfase_major"/>
</dbReference>
<dbReference type="InterPro" id="IPR045088">
    <property type="entry name" value="ALAT1/2-like"/>
</dbReference>
<keyword evidence="9" id="KW-1185">Reference proteome</keyword>
<dbReference type="UniPathway" id="UPA00528">
    <property type="reaction ID" value="UER00586"/>
</dbReference>
<dbReference type="Gene3D" id="1.10.287.1970">
    <property type="match status" value="1"/>
</dbReference>
<dbReference type="InterPro" id="IPR004839">
    <property type="entry name" value="Aminotransferase_I/II_large"/>
</dbReference>
<evidence type="ECO:0000259" key="7">
    <source>
        <dbReference type="Pfam" id="PF00155"/>
    </source>
</evidence>
<evidence type="ECO:0000256" key="4">
    <source>
        <dbReference type="ARBA" id="ARBA00022679"/>
    </source>
</evidence>
<evidence type="ECO:0000256" key="6">
    <source>
        <dbReference type="ARBA" id="ARBA00025785"/>
    </source>
</evidence>
<dbReference type="SUPFAM" id="SSF53383">
    <property type="entry name" value="PLP-dependent transferases"/>
    <property type="match status" value="1"/>
</dbReference>
<evidence type="ECO:0000256" key="1">
    <source>
        <dbReference type="ARBA" id="ARBA00001933"/>
    </source>
</evidence>
<dbReference type="PANTHER" id="PTHR11751">
    <property type="entry name" value="ALANINE AMINOTRANSFERASE"/>
    <property type="match status" value="1"/>
</dbReference>
<dbReference type="Proteomes" id="UP000001072">
    <property type="component" value="Unassembled WGS sequence"/>
</dbReference>
<dbReference type="OrthoDB" id="1732682at2759"/>
<organism evidence="9">
    <name type="scientific">Melampsora larici-populina (strain 98AG31 / pathotype 3-4-7)</name>
    <name type="common">Poplar leaf rust fungus</name>
    <dbReference type="NCBI Taxonomy" id="747676"/>
    <lineage>
        <taxon>Eukaryota</taxon>
        <taxon>Fungi</taxon>
        <taxon>Dikarya</taxon>
        <taxon>Basidiomycota</taxon>
        <taxon>Pucciniomycotina</taxon>
        <taxon>Pucciniomycetes</taxon>
        <taxon>Pucciniales</taxon>
        <taxon>Melampsoraceae</taxon>
        <taxon>Melampsora</taxon>
    </lineage>
</organism>
<evidence type="ECO:0000256" key="3">
    <source>
        <dbReference type="ARBA" id="ARBA00022576"/>
    </source>
</evidence>
<dbReference type="PANTHER" id="PTHR11751:SF29">
    <property type="entry name" value="ALANINE TRANSAMINASE"/>
    <property type="match status" value="1"/>
</dbReference>
<dbReference type="InParanoid" id="F4RKZ1"/>
<dbReference type="KEGG" id="mlr:MELLADRAFT_106312"/>
<dbReference type="InterPro" id="IPR015422">
    <property type="entry name" value="PyrdxlP-dep_Trfase_small"/>
</dbReference>
<sequence length="479" mass="52854">MAPLSLENINPGVLEAQFAVHGEIPQRAEELGAELLQSSDPMKEFGFTYILRNNLGNPQEMGQEPITFARQIAALAEYPQLSTLVKFPDDVVKRSAELVKANGGSIGAYSSPQGISLIREHVAEFLGERDGVPADPESIYLTAGAAVGIKLMIQLLVASKEDGIMIPVPHYPLYSAVLSLQKAREVEYRLSEEKGWHPSLESLGKSIQDSAAAGTRTRAMIVTSPGNPVGNVLGLEAMNEIISFCASHNLVLMADEVYQSNIANPILKDFISFKRALLNHPDEHIRTRVPLVSFHSISKGQIGECGRRGGFFEIVNFPKDVVKQISKLVAIDDAPVQGQIGVDVLVRPPRPGESSYDLWYQETTRIQQKMNDNAKKLVESFKRLPGISSTEAEGAMYLYPKVELPQRALEAAKKAGKSPDTFYCLELLGKAGICVVPGSGFRQADHSFHFRTTFLGQHTDEFVRRFTKFHKEFIAEYQD</sequence>
<keyword evidence="3" id="KW-0032">Aminotransferase</keyword>
<evidence type="ECO:0000256" key="5">
    <source>
        <dbReference type="ARBA" id="ARBA00022898"/>
    </source>
</evidence>
<dbReference type="FunCoup" id="F4RKZ1">
    <property type="interactions" value="189"/>
</dbReference>
<dbReference type="Gene3D" id="3.90.1150.10">
    <property type="entry name" value="Aspartate Aminotransferase, domain 1"/>
    <property type="match status" value="1"/>
</dbReference>
<dbReference type="CDD" id="cd00609">
    <property type="entry name" value="AAT_like"/>
    <property type="match status" value="1"/>
</dbReference>
<dbReference type="FunFam" id="3.40.640.10:FF:000236">
    <property type="entry name" value="Alanine aminotransferase 2"/>
    <property type="match status" value="1"/>
</dbReference>
<dbReference type="Pfam" id="PF00155">
    <property type="entry name" value="Aminotran_1_2"/>
    <property type="match status" value="1"/>
</dbReference>
<dbReference type="HOGENOM" id="CLU_014254_3_0_1"/>
<dbReference type="VEuPathDB" id="FungiDB:MELLADRAFT_106312"/>